<keyword evidence="4" id="KW-0472">Membrane</keyword>
<reference evidence="5" key="1">
    <citation type="journal article" date="2021" name="Nat. Commun.">
        <title>Genetic determinants of endophytism in the Arabidopsis root mycobiome.</title>
        <authorList>
            <person name="Mesny F."/>
            <person name="Miyauchi S."/>
            <person name="Thiergart T."/>
            <person name="Pickel B."/>
            <person name="Atanasova L."/>
            <person name="Karlsson M."/>
            <person name="Huettel B."/>
            <person name="Barry K.W."/>
            <person name="Haridas S."/>
            <person name="Chen C."/>
            <person name="Bauer D."/>
            <person name="Andreopoulos W."/>
            <person name="Pangilinan J."/>
            <person name="LaButti K."/>
            <person name="Riley R."/>
            <person name="Lipzen A."/>
            <person name="Clum A."/>
            <person name="Drula E."/>
            <person name="Henrissat B."/>
            <person name="Kohler A."/>
            <person name="Grigoriev I.V."/>
            <person name="Martin F.M."/>
            <person name="Hacquard S."/>
        </authorList>
    </citation>
    <scope>NUCLEOTIDE SEQUENCE</scope>
    <source>
        <strain evidence="5">MPI-CAGE-AT-0021</strain>
    </source>
</reference>
<keyword evidence="6" id="KW-1185">Reference proteome</keyword>
<gene>
    <name evidence="5" type="ORF">B0J13DRAFT_531783</name>
</gene>
<protein>
    <recommendedName>
        <fullName evidence="7">Major facilitator superfamily (MFS) profile domain-containing protein</fullName>
    </recommendedName>
</protein>
<organism evidence="5 6">
    <name type="scientific">Dactylonectria estremocensis</name>
    <dbReference type="NCBI Taxonomy" id="1079267"/>
    <lineage>
        <taxon>Eukaryota</taxon>
        <taxon>Fungi</taxon>
        <taxon>Dikarya</taxon>
        <taxon>Ascomycota</taxon>
        <taxon>Pezizomycotina</taxon>
        <taxon>Sordariomycetes</taxon>
        <taxon>Hypocreomycetidae</taxon>
        <taxon>Hypocreales</taxon>
        <taxon>Nectriaceae</taxon>
        <taxon>Dactylonectria</taxon>
    </lineage>
</organism>
<keyword evidence="3" id="KW-1133">Transmembrane helix</keyword>
<accession>A0A9P9DNF3</accession>
<dbReference type="AlphaFoldDB" id="A0A9P9DNF3"/>
<keyword evidence="2" id="KW-0812">Transmembrane</keyword>
<evidence type="ECO:0000313" key="5">
    <source>
        <dbReference type="EMBL" id="KAH7122127.1"/>
    </source>
</evidence>
<evidence type="ECO:0000256" key="2">
    <source>
        <dbReference type="ARBA" id="ARBA00022692"/>
    </source>
</evidence>
<evidence type="ECO:0000256" key="4">
    <source>
        <dbReference type="ARBA" id="ARBA00023136"/>
    </source>
</evidence>
<evidence type="ECO:0000256" key="1">
    <source>
        <dbReference type="ARBA" id="ARBA00004370"/>
    </source>
</evidence>
<dbReference type="InterPro" id="IPR036259">
    <property type="entry name" value="MFS_trans_sf"/>
</dbReference>
<dbReference type="GO" id="GO:0022857">
    <property type="term" value="F:transmembrane transporter activity"/>
    <property type="evidence" value="ECO:0007669"/>
    <property type="project" value="InterPro"/>
</dbReference>
<dbReference type="GO" id="GO:0016020">
    <property type="term" value="C:membrane"/>
    <property type="evidence" value="ECO:0007669"/>
    <property type="project" value="UniProtKB-SubCell"/>
</dbReference>
<name>A0A9P9DNF3_9HYPO</name>
<comment type="caution">
    <text evidence="5">The sequence shown here is derived from an EMBL/GenBank/DDBJ whole genome shotgun (WGS) entry which is preliminary data.</text>
</comment>
<sequence length="182" mass="19556">MVRRVSESDVALVVIDKANVDTEIAKTAGKAKVMQVGRSPHQGSQPGPFIDTSVVRKLSVEFVIRSKCIFRISKSGWHVSKDGSILSVAPLTVGCLEHRPSGCAHSFGRVDQGLEVLRQEVSDDAADTGFKKGLMTAMITLDAFIGALNQGWIAGWASRKRSIMIAVVVFIMGSSPQTTTVN</sequence>
<dbReference type="Proteomes" id="UP000717696">
    <property type="component" value="Unassembled WGS sequence"/>
</dbReference>
<dbReference type="EMBL" id="JAGMUU010000026">
    <property type="protein sequence ID" value="KAH7122127.1"/>
    <property type="molecule type" value="Genomic_DNA"/>
</dbReference>
<dbReference type="Pfam" id="PF00083">
    <property type="entry name" value="Sugar_tr"/>
    <property type="match status" value="1"/>
</dbReference>
<dbReference type="OrthoDB" id="8120565at2759"/>
<dbReference type="InterPro" id="IPR005828">
    <property type="entry name" value="MFS_sugar_transport-like"/>
</dbReference>
<dbReference type="Gene3D" id="1.20.1250.20">
    <property type="entry name" value="MFS general substrate transporter like domains"/>
    <property type="match status" value="1"/>
</dbReference>
<proteinExistence type="predicted"/>
<evidence type="ECO:0000313" key="6">
    <source>
        <dbReference type="Proteomes" id="UP000717696"/>
    </source>
</evidence>
<evidence type="ECO:0000256" key="3">
    <source>
        <dbReference type="ARBA" id="ARBA00022989"/>
    </source>
</evidence>
<evidence type="ECO:0008006" key="7">
    <source>
        <dbReference type="Google" id="ProtNLM"/>
    </source>
</evidence>
<comment type="subcellular location">
    <subcellularLocation>
        <location evidence="1">Membrane</location>
    </subcellularLocation>
</comment>